<sequence length="818" mass="92429">MNSTRIAVCGFGSRSRLFQNIYIAEQLSLLWRGLPVDRTPRTHDFFEMQTPCEGPGTAFQYGCDAALNTGIEHSTKTINKEGLTEEQCKIIDSLTDTAAHYARIIMANPKKTMSDLLRNNISTAILFNNATKSGELNVDIPCGPRGISGHAMEAMTQDALRLAKEHLPWLSINIRYGVVVSDMDLSDPTHPVLTIENVKTGETETGLVYDLVIKCSGTTFEVPITGEIQENGFSGIPNSAQVAEYLENQKMLDNEGYIIPGKSIFIGGIGLSAFDFVGIILAKTKIVKFDPDTKEFTIDEAEAKRNRNLVTFFSRTEGIFGACRHVNDAVKYLDSELITPEMILSLTLQNDLDTYPTFFELARILAAASCSSRRMPSQIEESMSTIEHMDRMATENEVLDKNSEILTETGLFRKWMWSFIFTHTMGPQPLQQRAALVEKYNHIVRHGWHNWRSMSYDISHKPQNEANDTGYLRHCHYRRIALNYIAGAPFEIHLLITRLYKLGVISWMQGAYEDLTWSKEARMFNLKGQRADGLIASRRLTAKNDKLGSRILEQAHTPAGEPVWHKGRLLKNKVGEYLHVFELGFTGHGKQWFDTNANEGAYQLMPIITNMAIIIESLISKGVEKPLNELMELHNAVLPKDEEFDAQAKQLEEPHRNLTHLILYARLIEKVYGERFAEKMQQGNTFESRERIIALMADIPKPKVQQALAAFERDWRNYKYDPISAQKFEKMTPDFSPEHMQAIKKLWAGMASRKPSDSYVWTKTVAQIDVNVSEVAEIELDAFQTPRMNGGIDLAGYGLEHVASYNQDLGQKVSPLVS</sequence>
<proteinExistence type="predicted"/>
<dbReference type="EMBL" id="WIQW01000153">
    <property type="protein sequence ID" value="KAF3079492.1"/>
    <property type="molecule type" value="Genomic_DNA"/>
</dbReference>
<evidence type="ECO:0000313" key="2">
    <source>
        <dbReference type="Proteomes" id="UP000475325"/>
    </source>
</evidence>
<name>A0A7C8J5J9_ORBOL</name>
<dbReference type="Proteomes" id="UP000475325">
    <property type="component" value="Unassembled WGS sequence"/>
</dbReference>
<accession>A0A7C8J5J9</accession>
<evidence type="ECO:0008006" key="3">
    <source>
        <dbReference type="Google" id="ProtNLM"/>
    </source>
</evidence>
<comment type="caution">
    <text evidence="1">The sequence shown here is derived from an EMBL/GenBank/DDBJ whole genome shotgun (WGS) entry which is preliminary data.</text>
</comment>
<protein>
    <recommendedName>
        <fullName evidence="3">FAD/NAD(P)-binding domain-containing protein</fullName>
    </recommendedName>
</protein>
<evidence type="ECO:0000313" key="1">
    <source>
        <dbReference type="EMBL" id="KAF3079492.1"/>
    </source>
</evidence>
<organism evidence="1 2">
    <name type="scientific">Orbilia oligospora</name>
    <name type="common">Nematode-trapping fungus</name>
    <name type="synonym">Arthrobotrys oligospora</name>
    <dbReference type="NCBI Taxonomy" id="2813651"/>
    <lineage>
        <taxon>Eukaryota</taxon>
        <taxon>Fungi</taxon>
        <taxon>Dikarya</taxon>
        <taxon>Ascomycota</taxon>
        <taxon>Pezizomycotina</taxon>
        <taxon>Orbiliomycetes</taxon>
        <taxon>Orbiliales</taxon>
        <taxon>Orbiliaceae</taxon>
        <taxon>Orbilia</taxon>
    </lineage>
</organism>
<reference evidence="1 2" key="1">
    <citation type="submission" date="2019-06" db="EMBL/GenBank/DDBJ databases">
        <authorList>
            <person name="Palmer J.M."/>
        </authorList>
    </citation>
    <scope>NUCLEOTIDE SEQUENCE [LARGE SCALE GENOMIC DNA]</scope>
    <source>
        <strain evidence="1 2">TWF102</strain>
    </source>
</reference>
<gene>
    <name evidence="1" type="ORF">TWF102_002858</name>
</gene>
<dbReference type="AlphaFoldDB" id="A0A7C8J5J9"/>